<evidence type="ECO:0000256" key="2">
    <source>
        <dbReference type="ARBA" id="ARBA00013019"/>
    </source>
</evidence>
<dbReference type="PANTHER" id="PTHR23429">
    <property type="entry name" value="GLUCOSE-6-PHOSPHATE 1-DEHYDROGENASE G6PD"/>
    <property type="match status" value="1"/>
</dbReference>
<dbReference type="SUPFAM" id="SSF55347">
    <property type="entry name" value="Glyceraldehyde-3-phosphate dehydrogenase-like, C-terminal domain"/>
    <property type="match status" value="1"/>
</dbReference>
<evidence type="ECO:0000256" key="3">
    <source>
        <dbReference type="ARBA" id="ARBA00022857"/>
    </source>
</evidence>
<dbReference type="EMBL" id="BSXW01012546">
    <property type="protein sequence ID" value="GMF66112.1"/>
    <property type="molecule type" value="Genomic_DNA"/>
</dbReference>
<evidence type="ECO:0000259" key="7">
    <source>
        <dbReference type="Pfam" id="PF02781"/>
    </source>
</evidence>
<evidence type="ECO:0000256" key="4">
    <source>
        <dbReference type="ARBA" id="ARBA00023002"/>
    </source>
</evidence>
<dbReference type="GO" id="GO:0004345">
    <property type="term" value="F:glucose-6-phosphate dehydrogenase activity"/>
    <property type="evidence" value="ECO:0007669"/>
    <property type="project" value="UniProtKB-EC"/>
</dbReference>
<comment type="pathway">
    <text evidence="1">Carbohydrate degradation.</text>
</comment>
<proteinExistence type="predicted"/>
<dbReference type="Gene3D" id="3.30.360.10">
    <property type="entry name" value="Dihydrodipicolinate Reductase, domain 2"/>
    <property type="match status" value="1"/>
</dbReference>
<protein>
    <recommendedName>
        <fullName evidence="2">glucose-6-phosphate dehydrogenase (NADP(+))</fullName>
        <ecNumber evidence="2">1.1.1.49</ecNumber>
    </recommendedName>
</protein>
<sequence>MVNHLQLLLSVAVAPSFDPAIYTAPLSPAEFTRRLHEAQLRFIEALKIPRHDSRLLLLAQYDEYATHYRNEMGHSLDQSDHYTPTAAMIELSCTLDGWRNTTFRLAAAKASDARLLAVTITFKGGVFTGSQNQPCTFTVIIQQAPNADTRRSHRIEWSCDITKELTSLRIPEGWEYLEPFDHHVITPTQPNLVRKEAGYEVRPWELGDEPSAYDVLLQEVSIGSSSHFADLDEVEAAWALWTPVIQATETSTTIDAENQLRQDTTLQHISYPAGTSPWKQTPPVDEPFLAKEEL</sequence>
<dbReference type="EC" id="1.1.1.49" evidence="2"/>
<evidence type="ECO:0000256" key="1">
    <source>
        <dbReference type="ARBA" id="ARBA00004921"/>
    </source>
</evidence>
<dbReference type="InterPro" id="IPR001282">
    <property type="entry name" value="G6P_DH"/>
</dbReference>
<dbReference type="GO" id="GO:0006006">
    <property type="term" value="P:glucose metabolic process"/>
    <property type="evidence" value="ECO:0007669"/>
    <property type="project" value="InterPro"/>
</dbReference>
<dbReference type="Proteomes" id="UP001165083">
    <property type="component" value="Unassembled WGS sequence"/>
</dbReference>
<reference evidence="8" key="1">
    <citation type="submission" date="2023-04" db="EMBL/GenBank/DDBJ databases">
        <title>Phytophthora lilii NBRC 32176.</title>
        <authorList>
            <person name="Ichikawa N."/>
            <person name="Sato H."/>
            <person name="Tonouchi N."/>
        </authorList>
    </citation>
    <scope>NUCLEOTIDE SEQUENCE</scope>
    <source>
        <strain evidence="8">NBRC 32176</strain>
    </source>
</reference>
<feature type="domain" description="Glucose-6-phosphate dehydrogenase C-terminal" evidence="7">
    <location>
        <begin position="208"/>
        <end position="255"/>
    </location>
</feature>
<keyword evidence="3" id="KW-0521">NADP</keyword>
<dbReference type="Pfam" id="PF02781">
    <property type="entry name" value="G6PD_C"/>
    <property type="match status" value="1"/>
</dbReference>
<comment type="caution">
    <text evidence="8">The sequence shown here is derived from an EMBL/GenBank/DDBJ whole genome shotgun (WGS) entry which is preliminary data.</text>
</comment>
<dbReference type="InterPro" id="IPR022675">
    <property type="entry name" value="G6P_DH_C"/>
</dbReference>
<accession>A0A9W7D9R0</accession>
<dbReference type="AlphaFoldDB" id="A0A9W7D9R0"/>
<organism evidence="8 9">
    <name type="scientific">Phytophthora lilii</name>
    <dbReference type="NCBI Taxonomy" id="2077276"/>
    <lineage>
        <taxon>Eukaryota</taxon>
        <taxon>Sar</taxon>
        <taxon>Stramenopiles</taxon>
        <taxon>Oomycota</taxon>
        <taxon>Peronosporomycetes</taxon>
        <taxon>Peronosporales</taxon>
        <taxon>Peronosporaceae</taxon>
        <taxon>Phytophthora</taxon>
    </lineage>
</organism>
<evidence type="ECO:0000256" key="6">
    <source>
        <dbReference type="SAM" id="MobiDB-lite"/>
    </source>
</evidence>
<name>A0A9W7D9R0_9STRA</name>
<dbReference type="OrthoDB" id="60984at2759"/>
<dbReference type="GO" id="GO:0050661">
    <property type="term" value="F:NADP binding"/>
    <property type="evidence" value="ECO:0007669"/>
    <property type="project" value="InterPro"/>
</dbReference>
<feature type="region of interest" description="Disordered" evidence="6">
    <location>
        <begin position="272"/>
        <end position="294"/>
    </location>
</feature>
<evidence type="ECO:0000313" key="9">
    <source>
        <dbReference type="Proteomes" id="UP001165083"/>
    </source>
</evidence>
<gene>
    <name evidence="8" type="ORF">Plil01_001865000</name>
</gene>
<keyword evidence="9" id="KW-1185">Reference proteome</keyword>
<dbReference type="GO" id="GO:0009051">
    <property type="term" value="P:pentose-phosphate shunt, oxidative branch"/>
    <property type="evidence" value="ECO:0007669"/>
    <property type="project" value="TreeGrafter"/>
</dbReference>
<keyword evidence="4" id="KW-0560">Oxidoreductase</keyword>
<dbReference type="PANTHER" id="PTHR23429:SF0">
    <property type="entry name" value="GLUCOSE-6-PHOSPHATE 1-DEHYDROGENASE"/>
    <property type="match status" value="1"/>
</dbReference>
<evidence type="ECO:0000256" key="5">
    <source>
        <dbReference type="ARBA" id="ARBA00023277"/>
    </source>
</evidence>
<evidence type="ECO:0000313" key="8">
    <source>
        <dbReference type="EMBL" id="GMF66112.1"/>
    </source>
</evidence>
<keyword evidence="5" id="KW-0119">Carbohydrate metabolism</keyword>